<sequence precursor="true">MRGAACRPASSSSLHGPRCVPGIALKPSFSTEPASMKTVLRNLTAACLFVAASAALAAATPAGAPVASASPDGAHLPPGIAWQHGDVDAAFALAKREGKPLLLYWGAVWCPSCNQVKSTIFSQQAFKTRSSFFVPVYLDGDTESAQKLGERFKVHGYPTMILFRPDGTEVTRLPGEADLDRYMQALSLGMTAAHPVRQTLATALKSGASLTPDEWRLLADYSWDTDGALPVPADRVAQTLQSLAQRARAAGAKDESARFALKSAVVAASDDPTQAGALDKAALADSLRTVLHDAALSRADSDVLVAAPARVVAYLGGDDAQRTKLRGAYDTALARLSTDTTLSSIDRLMALHGRVLLARGDARKGAPLAAPALADTARKQIAASVQGAANAYERQALVSEGADTLTDAGLYDESDALLKAELPRSSTPYYFMSGLAANAKARGDKAAALDWYRKAYDAASGPATKLRWGATYFANAVELAPDDSARIEGIAASVLAQADKTRDAFYGANLRALTKVVTQLNRWRGSGAHDASVRSVVKQFDGVCGKLPAGDPQAAACTKLIQPVKA</sequence>
<dbReference type="Pfam" id="PF13899">
    <property type="entry name" value="Thioredoxin_7"/>
    <property type="match status" value="1"/>
</dbReference>
<keyword evidence="1" id="KW-0732">Signal</keyword>
<reference evidence="3" key="1">
    <citation type="submission" date="2006-05" db="EMBL/GenBank/DDBJ databases">
        <title>Complete sequence of chromosome 2 of Burkholderia cenocepacia AU 1054.</title>
        <authorList>
            <consortium name="US DOE Joint Genome Institute"/>
            <person name="Copeland A."/>
            <person name="Lucas S."/>
            <person name="Lapidus A."/>
            <person name="Barry K."/>
            <person name="Detter J.C."/>
            <person name="Glavina del Rio T."/>
            <person name="Hammon N."/>
            <person name="Israni S."/>
            <person name="Dalin E."/>
            <person name="Tice H."/>
            <person name="Pitluck S."/>
            <person name="Chain P."/>
            <person name="Malfatti S."/>
            <person name="Shin M."/>
            <person name="Vergez L."/>
            <person name="Schmutz J."/>
            <person name="Larimer F."/>
            <person name="Land M."/>
            <person name="Hauser L."/>
            <person name="Kyrpides N."/>
            <person name="Lykidis A."/>
            <person name="LiPuma J.J."/>
            <person name="Konstantinidis K."/>
            <person name="Tiedje J.M."/>
            <person name="Richardson P."/>
        </authorList>
    </citation>
    <scope>NUCLEOTIDE SEQUENCE [LARGE SCALE GENOMIC DNA]</scope>
    <source>
        <strain evidence="3">AU 1054</strain>
    </source>
</reference>
<evidence type="ECO:0000256" key="1">
    <source>
        <dbReference type="ARBA" id="ARBA00022729"/>
    </source>
</evidence>
<feature type="domain" description="Thioredoxin" evidence="2">
    <location>
        <begin position="56"/>
        <end position="191"/>
    </location>
</feature>
<proteinExistence type="predicted"/>
<name>A0A0H2Y120_BURO1</name>
<evidence type="ECO:0000313" key="3">
    <source>
        <dbReference type="EMBL" id="ABF80203.1"/>
    </source>
</evidence>
<dbReference type="PANTHER" id="PTHR15337">
    <property type="entry name" value="ANTERIOR GRADIENT PROTEIN-RELATED"/>
    <property type="match status" value="1"/>
</dbReference>
<dbReference type="Gene3D" id="3.40.30.10">
    <property type="entry name" value="Glutaredoxin"/>
    <property type="match status" value="1"/>
</dbReference>
<dbReference type="InterPro" id="IPR036249">
    <property type="entry name" value="Thioredoxin-like_sf"/>
</dbReference>
<dbReference type="InterPro" id="IPR013766">
    <property type="entry name" value="Thioredoxin_domain"/>
</dbReference>
<protein>
    <submittedName>
        <fullName evidence="3">Thioredoxin domain protein</fullName>
    </submittedName>
</protein>
<dbReference type="AlphaFoldDB" id="A0A0H2Y120"/>
<dbReference type="PANTHER" id="PTHR15337:SF11">
    <property type="entry name" value="THIOREDOXIN DOMAIN-CONTAINING PROTEIN"/>
    <property type="match status" value="1"/>
</dbReference>
<dbReference type="InterPro" id="IPR051099">
    <property type="entry name" value="AGR/TXD"/>
</dbReference>
<gene>
    <name evidence="3" type="ordered locus">Bcen_5329</name>
</gene>
<dbReference type="EMBL" id="CP000379">
    <property type="protein sequence ID" value="ABF80203.1"/>
    <property type="molecule type" value="Genomic_DNA"/>
</dbReference>
<dbReference type="SUPFAM" id="SSF52833">
    <property type="entry name" value="Thioredoxin-like"/>
    <property type="match status" value="1"/>
</dbReference>
<dbReference type="HOGENOM" id="CLU_022172_0_0_4"/>
<accession>A0A0H2Y120</accession>
<dbReference type="PROSITE" id="PS51352">
    <property type="entry name" value="THIOREDOXIN_2"/>
    <property type="match status" value="1"/>
</dbReference>
<evidence type="ECO:0000259" key="2">
    <source>
        <dbReference type="PROSITE" id="PS51352"/>
    </source>
</evidence>
<organism evidence="3">
    <name type="scientific">Burkholderia orbicola (strain AU 1054)</name>
    <dbReference type="NCBI Taxonomy" id="331271"/>
    <lineage>
        <taxon>Bacteria</taxon>
        <taxon>Pseudomonadati</taxon>
        <taxon>Pseudomonadota</taxon>
        <taxon>Betaproteobacteria</taxon>
        <taxon>Burkholderiales</taxon>
        <taxon>Burkholderiaceae</taxon>
        <taxon>Burkholderia</taxon>
        <taxon>Burkholderia cepacia complex</taxon>
        <taxon>Burkholderia orbicola</taxon>
    </lineage>
</organism>